<sequence>MKTIINILLFGVFVLFPYAGNTQMISVSGVVKNYVSDGAIENASIYEAFSGIGTISNSNGYYHLLLKPGNQQLNISSPGFEKYSQEFRLTGDTIISVQLIPMNFGERETVADRDSDNLTDVQTAVKIQSEKENF</sequence>
<dbReference type="Proteomes" id="UP000184050">
    <property type="component" value="Unassembled WGS sequence"/>
</dbReference>
<proteinExistence type="predicted"/>
<name>A0A1M6H0Y9_9BACT</name>
<evidence type="ECO:0000313" key="2">
    <source>
        <dbReference type="Proteomes" id="UP000184050"/>
    </source>
</evidence>
<reference evidence="1 2" key="1">
    <citation type="submission" date="2016-11" db="EMBL/GenBank/DDBJ databases">
        <authorList>
            <person name="Jaros S."/>
            <person name="Januszkiewicz K."/>
            <person name="Wedrychowicz H."/>
        </authorList>
    </citation>
    <scope>NUCLEOTIDE SEQUENCE [LARGE SCALE GENOMIC DNA]</scope>
    <source>
        <strain evidence="1 2">DSM 27063</strain>
    </source>
</reference>
<gene>
    <name evidence="1" type="ORF">SAMN05444280_11240</name>
</gene>
<dbReference type="Gene3D" id="2.60.40.1120">
    <property type="entry name" value="Carboxypeptidase-like, regulatory domain"/>
    <property type="match status" value="1"/>
</dbReference>
<accession>A0A1M6H0Y9</accession>
<dbReference type="EMBL" id="FQZE01000012">
    <property type="protein sequence ID" value="SHJ15812.1"/>
    <property type="molecule type" value="Genomic_DNA"/>
</dbReference>
<dbReference type="InterPro" id="IPR008969">
    <property type="entry name" value="CarboxyPept-like_regulatory"/>
</dbReference>
<dbReference type="RefSeq" id="WP_073168667.1">
    <property type="nucleotide sequence ID" value="NZ_FQZE01000012.1"/>
</dbReference>
<dbReference type="AlphaFoldDB" id="A0A1M6H0Y9"/>
<evidence type="ECO:0000313" key="1">
    <source>
        <dbReference type="EMBL" id="SHJ15812.1"/>
    </source>
</evidence>
<dbReference type="Pfam" id="PF13715">
    <property type="entry name" value="CarbopepD_reg_2"/>
    <property type="match status" value="1"/>
</dbReference>
<dbReference type="OrthoDB" id="1122118at2"/>
<dbReference type="SUPFAM" id="SSF49464">
    <property type="entry name" value="Carboxypeptidase regulatory domain-like"/>
    <property type="match status" value="1"/>
</dbReference>
<keyword evidence="2" id="KW-1185">Reference proteome</keyword>
<organism evidence="1 2">
    <name type="scientific">Tangfeifania diversioriginum</name>
    <dbReference type="NCBI Taxonomy" id="1168035"/>
    <lineage>
        <taxon>Bacteria</taxon>
        <taxon>Pseudomonadati</taxon>
        <taxon>Bacteroidota</taxon>
        <taxon>Bacteroidia</taxon>
        <taxon>Marinilabiliales</taxon>
        <taxon>Prolixibacteraceae</taxon>
        <taxon>Tangfeifania</taxon>
    </lineage>
</organism>
<protein>
    <submittedName>
        <fullName evidence="1">CarboxypepD_reg-like domain-containing protein</fullName>
    </submittedName>
</protein>